<dbReference type="RefSeq" id="WP_256311301.1">
    <property type="nucleotide sequence ID" value="NZ_JANGAC010000006.1"/>
</dbReference>
<feature type="domain" description="Membrane transport protein MMPL" evidence="7">
    <location>
        <begin position="80"/>
        <end position="329"/>
    </location>
</feature>
<evidence type="ECO:0000256" key="3">
    <source>
        <dbReference type="ARBA" id="ARBA00022692"/>
    </source>
</evidence>
<evidence type="ECO:0000256" key="5">
    <source>
        <dbReference type="ARBA" id="ARBA00023136"/>
    </source>
</evidence>
<feature type="transmembrane region" description="Helical" evidence="6">
    <location>
        <begin position="648"/>
        <end position="675"/>
    </location>
</feature>
<organism evidence="8 9">
    <name type="scientific">Tissierella carlieri</name>
    <dbReference type="NCBI Taxonomy" id="689904"/>
    <lineage>
        <taxon>Bacteria</taxon>
        <taxon>Bacillati</taxon>
        <taxon>Bacillota</taxon>
        <taxon>Tissierellia</taxon>
        <taxon>Tissierellales</taxon>
        <taxon>Tissierellaceae</taxon>
        <taxon>Tissierella</taxon>
    </lineage>
</organism>
<evidence type="ECO:0000313" key="9">
    <source>
        <dbReference type="Proteomes" id="UP001524478"/>
    </source>
</evidence>
<proteinExistence type="predicted"/>
<name>A0ABT1S9Y9_9FIRM</name>
<evidence type="ECO:0000259" key="7">
    <source>
        <dbReference type="Pfam" id="PF03176"/>
    </source>
</evidence>
<feature type="transmembrane region" description="Helical" evidence="6">
    <location>
        <begin position="200"/>
        <end position="220"/>
    </location>
</feature>
<evidence type="ECO:0000256" key="4">
    <source>
        <dbReference type="ARBA" id="ARBA00022989"/>
    </source>
</evidence>
<feature type="transmembrane region" description="Helical" evidence="6">
    <location>
        <begin position="570"/>
        <end position="596"/>
    </location>
</feature>
<feature type="transmembrane region" description="Helical" evidence="6">
    <location>
        <begin position="272"/>
        <end position="296"/>
    </location>
</feature>
<keyword evidence="3 6" id="KW-0812">Transmembrane</keyword>
<feature type="transmembrane region" description="Helical" evidence="6">
    <location>
        <begin position="348"/>
        <end position="369"/>
    </location>
</feature>
<dbReference type="Pfam" id="PF03176">
    <property type="entry name" value="MMPL"/>
    <property type="match status" value="2"/>
</dbReference>
<keyword evidence="9" id="KW-1185">Reference proteome</keyword>
<protein>
    <submittedName>
        <fullName evidence="8">MMPL family transporter</fullName>
    </submittedName>
</protein>
<dbReference type="PANTHER" id="PTHR33406">
    <property type="entry name" value="MEMBRANE PROTEIN MJ1562-RELATED"/>
    <property type="match status" value="1"/>
</dbReference>
<dbReference type="Proteomes" id="UP001524478">
    <property type="component" value="Unassembled WGS sequence"/>
</dbReference>
<dbReference type="PANTHER" id="PTHR33406:SF13">
    <property type="entry name" value="MEMBRANE PROTEIN YDFJ"/>
    <property type="match status" value="1"/>
</dbReference>
<reference evidence="8 9" key="1">
    <citation type="submission" date="2022-06" db="EMBL/GenBank/DDBJ databases">
        <title>Isolation of gut microbiota from human fecal samples.</title>
        <authorList>
            <person name="Pamer E.G."/>
            <person name="Barat B."/>
            <person name="Waligurski E."/>
            <person name="Medina S."/>
            <person name="Paddock L."/>
            <person name="Mostad J."/>
        </authorList>
    </citation>
    <scope>NUCLEOTIDE SEQUENCE [LARGE SCALE GENOMIC DNA]</scope>
    <source>
        <strain evidence="8 9">DFI.7.95</strain>
    </source>
</reference>
<evidence type="ECO:0000313" key="8">
    <source>
        <dbReference type="EMBL" id="MCQ4923293.1"/>
    </source>
</evidence>
<evidence type="ECO:0000256" key="2">
    <source>
        <dbReference type="ARBA" id="ARBA00022475"/>
    </source>
</evidence>
<feature type="transmembrane region" description="Helical" evidence="6">
    <location>
        <begin position="174"/>
        <end position="193"/>
    </location>
</feature>
<feature type="domain" description="Membrane transport protein MMPL" evidence="7">
    <location>
        <begin position="480"/>
        <end position="671"/>
    </location>
</feature>
<feature type="transmembrane region" description="Helical" evidence="6">
    <location>
        <begin position="544"/>
        <end position="564"/>
    </location>
</feature>
<feature type="transmembrane region" description="Helical" evidence="6">
    <location>
        <begin position="308"/>
        <end position="327"/>
    </location>
</feature>
<sequence length="688" mass="77263">MESFGNFIVSHKKAIIFTYILMIILSIITSQFVDINYDLSTYLPKEINSIKGKELLEKEFGISGIGYILIKDKTFQDLDKIAKDLKSIQGIENIIWLGSAEDILKPEEFMDESIKKEFLNGNANLMQVQFSNSNDSRETVDAVEKIHLYIDDFGIIGGPASISHDLQKITSKEILYYSVIAFVIIFIVLFLSMESFIEPILFFIAIGVAIILNKGTNIIFPNVSFNTDSIASIIQLAVSMDYSIFLIHRYIEEKKYHENNDRAMVAAIGKTFTSVLSSSLTTVGGFLALIVMKYGIGKDIGLVLAKGVLFSLISVITLLPILVLLSDKWIEKYQHKIYLPRFAKSSHIIVKYHYVFLILAILIAIPSSLAQSQVKYYYANEKVIPKTFKSNVANTEIDKLFLNKNQLALMIPKGDKLKESELIRKLETVNGVVDIKGLYGMVDIEVPEEFLPLEVTENFQGENYSLININLNLPMEGASTKETLNNIKSILFNEYDEWYLTGESMIYADLEKITSQDFRNITIISTIVIGIIILLAFKSLIIPIILVSVIQLGIWINLAIPYMQGISLNFISFIIIGAIQLGATVDYAILYTARYLENIEQLDKKEAAIKTIKDTGRPILTSALILFTGTLSVYLITSMKNTAELTLLIGRGAIISFILVLVVLPSLLIIFNSLIKKTTSRLSREINN</sequence>
<comment type="caution">
    <text evidence="8">The sequence shown here is derived from an EMBL/GenBank/DDBJ whole genome shotgun (WGS) entry which is preliminary data.</text>
</comment>
<accession>A0ABT1S9Y9</accession>
<feature type="transmembrane region" description="Helical" evidence="6">
    <location>
        <begin position="232"/>
        <end position="251"/>
    </location>
</feature>
<feature type="transmembrane region" description="Helical" evidence="6">
    <location>
        <begin position="14"/>
        <end position="33"/>
    </location>
</feature>
<comment type="subcellular location">
    <subcellularLocation>
        <location evidence="1">Cell membrane</location>
        <topology evidence="1">Multi-pass membrane protein</topology>
    </subcellularLocation>
</comment>
<dbReference type="InterPro" id="IPR004869">
    <property type="entry name" value="MMPL_dom"/>
</dbReference>
<dbReference type="Gene3D" id="1.20.1640.10">
    <property type="entry name" value="Multidrug efflux transporter AcrB transmembrane domain"/>
    <property type="match status" value="2"/>
</dbReference>
<keyword evidence="2" id="KW-1003">Cell membrane</keyword>
<feature type="transmembrane region" description="Helical" evidence="6">
    <location>
        <begin position="617"/>
        <end position="636"/>
    </location>
</feature>
<gene>
    <name evidence="8" type="ORF">NE686_09370</name>
</gene>
<evidence type="ECO:0000256" key="1">
    <source>
        <dbReference type="ARBA" id="ARBA00004651"/>
    </source>
</evidence>
<dbReference type="SUPFAM" id="SSF82866">
    <property type="entry name" value="Multidrug efflux transporter AcrB transmembrane domain"/>
    <property type="match status" value="2"/>
</dbReference>
<evidence type="ECO:0000256" key="6">
    <source>
        <dbReference type="SAM" id="Phobius"/>
    </source>
</evidence>
<dbReference type="InterPro" id="IPR050545">
    <property type="entry name" value="Mycobact_MmpL"/>
</dbReference>
<keyword evidence="5 6" id="KW-0472">Membrane</keyword>
<dbReference type="EMBL" id="JANGAC010000006">
    <property type="protein sequence ID" value="MCQ4923293.1"/>
    <property type="molecule type" value="Genomic_DNA"/>
</dbReference>
<keyword evidence="4 6" id="KW-1133">Transmembrane helix</keyword>